<dbReference type="RefSeq" id="WP_385939769.1">
    <property type="nucleotide sequence ID" value="NZ_JBHSOZ010000003.1"/>
</dbReference>
<organism evidence="3 4">
    <name type="scientific">Thalassorhabdus alkalitolerans</name>
    <dbReference type="NCBI Taxonomy" id="2282697"/>
    <lineage>
        <taxon>Bacteria</taxon>
        <taxon>Bacillati</taxon>
        <taxon>Bacillota</taxon>
        <taxon>Bacilli</taxon>
        <taxon>Bacillales</taxon>
        <taxon>Bacillaceae</taxon>
        <taxon>Thalassorhabdus</taxon>
    </lineage>
</organism>
<evidence type="ECO:0000313" key="3">
    <source>
        <dbReference type="EMBL" id="MFC5712576.1"/>
    </source>
</evidence>
<protein>
    <submittedName>
        <fullName evidence="3">DUF5665 domain-containing protein</fullName>
    </submittedName>
</protein>
<evidence type="ECO:0000313" key="4">
    <source>
        <dbReference type="Proteomes" id="UP001596142"/>
    </source>
</evidence>
<comment type="caution">
    <text evidence="3">The sequence shown here is derived from an EMBL/GenBank/DDBJ whole genome shotgun (WGS) entry which is preliminary data.</text>
</comment>
<feature type="transmembrane region" description="Helical" evidence="2">
    <location>
        <begin position="76"/>
        <end position="98"/>
    </location>
</feature>
<feature type="region of interest" description="Disordered" evidence="1">
    <location>
        <begin position="1"/>
        <end position="35"/>
    </location>
</feature>
<keyword evidence="2" id="KW-0472">Membrane</keyword>
<sequence>MAEDQNHQSNDNPPKEEKRLEKTRRRPEHEEVTRLEKIADRLDEVTTKGRFKDMAYHFTSPKEVIKTNLIAGIARGVGLTLGTAIFLALLIFILNLFVSAPLVGEYIADMLDFIDEQRENGEPGE</sequence>
<dbReference type="InterPro" id="IPR043723">
    <property type="entry name" value="DUF5665"/>
</dbReference>
<dbReference type="Pfam" id="PF18910">
    <property type="entry name" value="DUF5665"/>
    <property type="match status" value="1"/>
</dbReference>
<evidence type="ECO:0000256" key="1">
    <source>
        <dbReference type="SAM" id="MobiDB-lite"/>
    </source>
</evidence>
<keyword evidence="4" id="KW-1185">Reference proteome</keyword>
<keyword evidence="2" id="KW-0812">Transmembrane</keyword>
<keyword evidence="2" id="KW-1133">Transmembrane helix</keyword>
<gene>
    <name evidence="3" type="ORF">ACFPU1_07270</name>
</gene>
<dbReference type="EMBL" id="JBHSOZ010000003">
    <property type="protein sequence ID" value="MFC5712576.1"/>
    <property type="molecule type" value="Genomic_DNA"/>
</dbReference>
<evidence type="ECO:0000256" key="2">
    <source>
        <dbReference type="SAM" id="Phobius"/>
    </source>
</evidence>
<reference evidence="4" key="1">
    <citation type="journal article" date="2019" name="Int. J. Syst. Evol. Microbiol.">
        <title>The Global Catalogue of Microorganisms (GCM) 10K type strain sequencing project: providing services to taxonomists for standard genome sequencing and annotation.</title>
        <authorList>
            <consortium name="The Broad Institute Genomics Platform"/>
            <consortium name="The Broad Institute Genome Sequencing Center for Infectious Disease"/>
            <person name="Wu L."/>
            <person name="Ma J."/>
        </authorList>
    </citation>
    <scope>NUCLEOTIDE SEQUENCE [LARGE SCALE GENOMIC DNA]</scope>
    <source>
        <strain evidence="4">CECT 7184</strain>
    </source>
</reference>
<name>A0ABW0YKC1_9BACI</name>
<accession>A0ABW0YKC1</accession>
<dbReference type="Proteomes" id="UP001596142">
    <property type="component" value="Unassembled WGS sequence"/>
</dbReference>
<proteinExistence type="predicted"/>